<dbReference type="EC" id="2.7.11.1" evidence="4"/>
<dbReference type="InterPro" id="IPR017441">
    <property type="entry name" value="Protein_kinase_ATP_BS"/>
</dbReference>
<dbReference type="InterPro" id="IPR050528">
    <property type="entry name" value="L-type_Lectin-RKs"/>
</dbReference>
<comment type="catalytic activity">
    <reaction evidence="19">
        <text>L-seryl-[protein] + ATP = O-phospho-L-seryl-[protein] + ADP + H(+)</text>
        <dbReference type="Rhea" id="RHEA:17989"/>
        <dbReference type="Rhea" id="RHEA-COMP:9863"/>
        <dbReference type="Rhea" id="RHEA-COMP:11604"/>
        <dbReference type="ChEBI" id="CHEBI:15378"/>
        <dbReference type="ChEBI" id="CHEBI:29999"/>
        <dbReference type="ChEBI" id="CHEBI:30616"/>
        <dbReference type="ChEBI" id="CHEBI:83421"/>
        <dbReference type="ChEBI" id="CHEBI:456216"/>
        <dbReference type="EC" id="2.7.11.1"/>
    </reaction>
    <physiologicalReaction direction="left-to-right" evidence="19">
        <dbReference type="Rhea" id="RHEA:17990"/>
    </physiologicalReaction>
</comment>
<feature type="domain" description="Protein kinase" evidence="22">
    <location>
        <begin position="342"/>
        <end position="619"/>
    </location>
</feature>
<keyword evidence="13 20" id="KW-0067">ATP-binding</keyword>
<evidence type="ECO:0000256" key="6">
    <source>
        <dbReference type="ARBA" id="ARBA00022527"/>
    </source>
</evidence>
<dbReference type="Proteomes" id="UP000504607">
    <property type="component" value="Chromosome 13"/>
</dbReference>
<dbReference type="InterPro" id="IPR000719">
    <property type="entry name" value="Prot_kinase_dom"/>
</dbReference>
<keyword evidence="16" id="KW-0675">Receptor</keyword>
<dbReference type="GO" id="GO:0005524">
    <property type="term" value="F:ATP binding"/>
    <property type="evidence" value="ECO:0007669"/>
    <property type="project" value="UniProtKB-UniRule"/>
</dbReference>
<keyword evidence="23" id="KW-1185">Reference proteome</keyword>
<comment type="catalytic activity">
    <reaction evidence="18">
        <text>L-threonyl-[protein] + ATP = O-phospho-L-threonyl-[protein] + ADP + H(+)</text>
        <dbReference type="Rhea" id="RHEA:46608"/>
        <dbReference type="Rhea" id="RHEA-COMP:11060"/>
        <dbReference type="Rhea" id="RHEA-COMP:11605"/>
        <dbReference type="ChEBI" id="CHEBI:15378"/>
        <dbReference type="ChEBI" id="CHEBI:30013"/>
        <dbReference type="ChEBI" id="CHEBI:30616"/>
        <dbReference type="ChEBI" id="CHEBI:61977"/>
        <dbReference type="ChEBI" id="CHEBI:456216"/>
        <dbReference type="EC" id="2.7.11.1"/>
    </reaction>
    <physiologicalReaction direction="left-to-right" evidence="18">
        <dbReference type="Rhea" id="RHEA:46609"/>
    </physiologicalReaction>
</comment>
<dbReference type="SUPFAM" id="SSF49899">
    <property type="entry name" value="Concanavalin A-like lectins/glucanases"/>
    <property type="match status" value="1"/>
</dbReference>
<dbReference type="SUPFAM" id="SSF56112">
    <property type="entry name" value="Protein kinase-like (PK-like)"/>
    <property type="match status" value="1"/>
</dbReference>
<evidence type="ECO:0000256" key="17">
    <source>
        <dbReference type="ARBA" id="ARBA00023180"/>
    </source>
</evidence>
<evidence type="ECO:0000256" key="5">
    <source>
        <dbReference type="ARBA" id="ARBA00022475"/>
    </source>
</evidence>
<keyword evidence="17" id="KW-0325">Glycoprotein</keyword>
<gene>
    <name evidence="24" type="primary">LOC105055898</name>
</gene>
<dbReference type="InterPro" id="IPR019825">
    <property type="entry name" value="Lectin_legB_Mn/Ca_BS"/>
</dbReference>
<evidence type="ECO:0000256" key="11">
    <source>
        <dbReference type="ARBA" id="ARBA00022741"/>
    </source>
</evidence>
<dbReference type="InParanoid" id="A0A6I9S1G5"/>
<dbReference type="GeneID" id="105055898"/>
<evidence type="ECO:0000256" key="20">
    <source>
        <dbReference type="PROSITE-ProRule" id="PRU10141"/>
    </source>
</evidence>
<keyword evidence="10" id="KW-0430">Lectin</keyword>
<sequence>MFLKLVIWLLPLRFAVSSEDGFTFSGFIGANLSRDGAAVVTPEGLLRLTNTTDQTKGHAFYPVPLHFRPSPTANVLTFSTTFVFGIVTEYNGFSSHGFAFFISPSNDLSTALGVQYLGLFNSSSNGDPSNHIIAVEFDTILNPEFEDINDNHVGIDVNSLISNKSSTAGYFSDQGNELKNLSLVSGEPMQVWVEYDGIKMQFSVTLSPMGTSKPNHPLLSSTINLSSIMFDAMYVGFSGSQGLSRSSHYILGWSMKIDGRANDLNLSSLPSLPRRNNLEKGANHLRAWLPSSLSVIVLMAVALATFMVIRKRKFAELVEDWEVQYGPHRFSYKDLYMATKGFADKELLGSGGFGRVYRGTLRTSNMEVAVKRVSHESRQGMREFIAEIVSMGQLRHRNLVQLLGYCRQRNGELLLVYEFMPNGSLDKLLFGMDGFILDWRQRLRIIKGVASGLLYLHQGWEKVVIHRDIKASNVLLDSEMNGRLGDFGLARLYDHGTDPHTTHVVGTMGYIAPELTRTGKATTGTDVFAFGVFLLEVACGRKPLDLGAPEEEEVLVDWVVANWQRGEILDSCDRRLAGEYQVEEMELVLKLGLLSCHPLPGARPSMQRVMHILDGHVPLPEFSPSYLSDSIMELLTDEGFDDNMAFYPSSAYVTSEVSGGR</sequence>
<dbReference type="InterPro" id="IPR011009">
    <property type="entry name" value="Kinase-like_dom_sf"/>
</dbReference>
<dbReference type="InterPro" id="IPR013320">
    <property type="entry name" value="ConA-like_dom_sf"/>
</dbReference>
<keyword evidence="5" id="KW-1003">Cell membrane</keyword>
<dbReference type="GO" id="GO:0005886">
    <property type="term" value="C:plasma membrane"/>
    <property type="evidence" value="ECO:0007669"/>
    <property type="project" value="UniProtKB-SubCell"/>
</dbReference>
<evidence type="ECO:0000256" key="16">
    <source>
        <dbReference type="ARBA" id="ARBA00023170"/>
    </source>
</evidence>
<evidence type="ECO:0000259" key="22">
    <source>
        <dbReference type="PROSITE" id="PS50011"/>
    </source>
</evidence>
<dbReference type="Gene3D" id="3.30.200.20">
    <property type="entry name" value="Phosphorylase Kinase, domain 1"/>
    <property type="match status" value="1"/>
</dbReference>
<evidence type="ECO:0000256" key="4">
    <source>
        <dbReference type="ARBA" id="ARBA00012513"/>
    </source>
</evidence>
<dbReference type="AlphaFoldDB" id="A0A6I9S1G5"/>
<evidence type="ECO:0000256" key="8">
    <source>
        <dbReference type="ARBA" id="ARBA00022692"/>
    </source>
</evidence>
<evidence type="ECO:0000256" key="15">
    <source>
        <dbReference type="ARBA" id="ARBA00023136"/>
    </source>
</evidence>
<organism evidence="23 24">
    <name type="scientific">Elaeis guineensis var. tenera</name>
    <name type="common">Oil palm</name>
    <dbReference type="NCBI Taxonomy" id="51953"/>
    <lineage>
        <taxon>Eukaryota</taxon>
        <taxon>Viridiplantae</taxon>
        <taxon>Streptophyta</taxon>
        <taxon>Embryophyta</taxon>
        <taxon>Tracheophyta</taxon>
        <taxon>Spermatophyta</taxon>
        <taxon>Magnoliopsida</taxon>
        <taxon>Liliopsida</taxon>
        <taxon>Arecaceae</taxon>
        <taxon>Arecoideae</taxon>
        <taxon>Cocoseae</taxon>
        <taxon>Elaeidinae</taxon>
        <taxon>Elaeis</taxon>
    </lineage>
</organism>
<dbReference type="CDD" id="cd06899">
    <property type="entry name" value="lectin_legume_LecRK_Arcelin_ConA"/>
    <property type="match status" value="1"/>
</dbReference>
<comment type="similarity">
    <text evidence="3">In the C-terminal section; belongs to the protein kinase superfamily. Ser/Thr protein kinase family.</text>
</comment>
<evidence type="ECO:0000256" key="3">
    <source>
        <dbReference type="ARBA" id="ARBA00010217"/>
    </source>
</evidence>
<dbReference type="GO" id="GO:0030246">
    <property type="term" value="F:carbohydrate binding"/>
    <property type="evidence" value="ECO:0007669"/>
    <property type="project" value="UniProtKB-KW"/>
</dbReference>
<keyword evidence="14" id="KW-1133">Transmembrane helix</keyword>
<feature type="signal peptide" evidence="21">
    <location>
        <begin position="1"/>
        <end position="17"/>
    </location>
</feature>
<name>A0A6I9S1G5_ELAGV</name>
<dbReference type="Pfam" id="PF00069">
    <property type="entry name" value="Pkinase"/>
    <property type="match status" value="1"/>
</dbReference>
<keyword evidence="6" id="KW-0723">Serine/threonine-protein kinase</keyword>
<evidence type="ECO:0000256" key="9">
    <source>
        <dbReference type="ARBA" id="ARBA00022729"/>
    </source>
</evidence>
<dbReference type="Gene3D" id="2.60.120.200">
    <property type="match status" value="1"/>
</dbReference>
<evidence type="ECO:0000256" key="7">
    <source>
        <dbReference type="ARBA" id="ARBA00022679"/>
    </source>
</evidence>
<dbReference type="GO" id="GO:1901001">
    <property type="term" value="P:negative regulation of response to salt stress"/>
    <property type="evidence" value="ECO:0007669"/>
    <property type="project" value="UniProtKB-ARBA"/>
</dbReference>
<keyword evidence="7" id="KW-0808">Transferase</keyword>
<evidence type="ECO:0000256" key="18">
    <source>
        <dbReference type="ARBA" id="ARBA00048659"/>
    </source>
</evidence>
<dbReference type="PROSITE" id="PS00108">
    <property type="entry name" value="PROTEIN_KINASE_ST"/>
    <property type="match status" value="1"/>
</dbReference>
<dbReference type="PROSITE" id="PS00307">
    <property type="entry name" value="LECTIN_LEGUME_BETA"/>
    <property type="match status" value="1"/>
</dbReference>
<comment type="similarity">
    <text evidence="2">In the N-terminal section; belongs to the leguminous lectin family.</text>
</comment>
<dbReference type="GO" id="GO:0004674">
    <property type="term" value="F:protein serine/threonine kinase activity"/>
    <property type="evidence" value="ECO:0007669"/>
    <property type="project" value="UniProtKB-KW"/>
</dbReference>
<proteinExistence type="inferred from homology"/>
<dbReference type="PANTHER" id="PTHR27007">
    <property type="match status" value="1"/>
</dbReference>
<evidence type="ECO:0000313" key="23">
    <source>
        <dbReference type="Proteomes" id="UP000504607"/>
    </source>
</evidence>
<dbReference type="InterPro" id="IPR008271">
    <property type="entry name" value="Ser/Thr_kinase_AS"/>
</dbReference>
<reference evidence="24" key="1">
    <citation type="submission" date="2025-08" db="UniProtKB">
        <authorList>
            <consortium name="RefSeq"/>
        </authorList>
    </citation>
    <scope>IDENTIFICATION</scope>
</reference>
<dbReference type="CDD" id="cd14066">
    <property type="entry name" value="STKc_IRAK"/>
    <property type="match status" value="1"/>
</dbReference>
<dbReference type="InterPro" id="IPR001220">
    <property type="entry name" value="Legume_lectin_dom"/>
</dbReference>
<keyword evidence="9 21" id="KW-0732">Signal</keyword>
<dbReference type="OrthoDB" id="543442at2759"/>
<keyword evidence="11 20" id="KW-0547">Nucleotide-binding</keyword>
<evidence type="ECO:0000256" key="13">
    <source>
        <dbReference type="ARBA" id="ARBA00022840"/>
    </source>
</evidence>
<keyword evidence="12" id="KW-0418">Kinase</keyword>
<evidence type="ECO:0000256" key="21">
    <source>
        <dbReference type="SAM" id="SignalP"/>
    </source>
</evidence>
<dbReference type="PROSITE" id="PS50011">
    <property type="entry name" value="PROTEIN_KINASE_DOM"/>
    <property type="match status" value="1"/>
</dbReference>
<evidence type="ECO:0000256" key="19">
    <source>
        <dbReference type="ARBA" id="ARBA00048977"/>
    </source>
</evidence>
<evidence type="ECO:0000256" key="10">
    <source>
        <dbReference type="ARBA" id="ARBA00022734"/>
    </source>
</evidence>
<protein>
    <recommendedName>
        <fullName evidence="4">non-specific serine/threonine protein kinase</fullName>
        <ecNumber evidence="4">2.7.11.1</ecNumber>
    </recommendedName>
</protein>
<comment type="subcellular location">
    <subcellularLocation>
        <location evidence="1">Cell membrane</location>
        <topology evidence="1">Single-pass type I membrane protein</topology>
    </subcellularLocation>
</comment>
<dbReference type="FunFam" id="2.60.120.200:FF:000051">
    <property type="entry name" value="L-type lectin-domain containing receptor kinase V.9"/>
    <property type="match status" value="1"/>
</dbReference>
<evidence type="ECO:0000256" key="12">
    <source>
        <dbReference type="ARBA" id="ARBA00022777"/>
    </source>
</evidence>
<dbReference type="Gene3D" id="1.10.510.10">
    <property type="entry name" value="Transferase(Phosphotransferase) domain 1"/>
    <property type="match status" value="1"/>
</dbReference>
<feature type="chain" id="PRO_5026935331" description="non-specific serine/threonine protein kinase" evidence="21">
    <location>
        <begin position="18"/>
        <end position="661"/>
    </location>
</feature>
<accession>A0A6I9S1G5</accession>
<dbReference type="SMART" id="SM00220">
    <property type="entry name" value="S_TKc"/>
    <property type="match status" value="1"/>
</dbReference>
<feature type="binding site" evidence="20">
    <location>
        <position position="371"/>
    </location>
    <ligand>
        <name>ATP</name>
        <dbReference type="ChEBI" id="CHEBI:30616"/>
    </ligand>
</feature>
<dbReference type="FunFam" id="1.10.510.10:FF:000517">
    <property type="entry name" value="Putative receptor kinase Lecrk"/>
    <property type="match status" value="1"/>
</dbReference>
<evidence type="ECO:0000256" key="1">
    <source>
        <dbReference type="ARBA" id="ARBA00004251"/>
    </source>
</evidence>
<evidence type="ECO:0000256" key="2">
    <source>
        <dbReference type="ARBA" id="ARBA00008536"/>
    </source>
</evidence>
<dbReference type="FunFam" id="3.30.200.20:FF:000112">
    <property type="entry name" value="Lectin-domain containing receptor kinase A4.3"/>
    <property type="match status" value="1"/>
</dbReference>
<dbReference type="Pfam" id="PF00139">
    <property type="entry name" value="Lectin_legB"/>
    <property type="match status" value="1"/>
</dbReference>
<evidence type="ECO:0000256" key="14">
    <source>
        <dbReference type="ARBA" id="ARBA00022989"/>
    </source>
</evidence>
<dbReference type="KEGG" id="egu:105055898"/>
<keyword evidence="15" id="KW-0472">Membrane</keyword>
<keyword evidence="8" id="KW-0812">Transmembrane</keyword>
<evidence type="ECO:0000313" key="24">
    <source>
        <dbReference type="RefSeq" id="XP_010936216.1"/>
    </source>
</evidence>
<dbReference type="PROSITE" id="PS00107">
    <property type="entry name" value="PROTEIN_KINASE_ATP"/>
    <property type="match status" value="1"/>
</dbReference>
<dbReference type="RefSeq" id="XP_010936216.1">
    <property type="nucleotide sequence ID" value="XM_010937914.3"/>
</dbReference>